<organism evidence="1 2">
    <name type="scientific">Panagrolaimus sp. JU765</name>
    <dbReference type="NCBI Taxonomy" id="591449"/>
    <lineage>
        <taxon>Eukaryota</taxon>
        <taxon>Metazoa</taxon>
        <taxon>Ecdysozoa</taxon>
        <taxon>Nematoda</taxon>
        <taxon>Chromadorea</taxon>
        <taxon>Rhabditida</taxon>
        <taxon>Tylenchina</taxon>
        <taxon>Panagrolaimomorpha</taxon>
        <taxon>Panagrolaimoidea</taxon>
        <taxon>Panagrolaimidae</taxon>
        <taxon>Panagrolaimus</taxon>
    </lineage>
</organism>
<dbReference type="WBParaSite" id="JU765_v2.g15596.t1">
    <property type="protein sequence ID" value="JU765_v2.g15596.t1"/>
    <property type="gene ID" value="JU765_v2.g15596"/>
</dbReference>
<reference evidence="2" key="1">
    <citation type="submission" date="2022-11" db="UniProtKB">
        <authorList>
            <consortium name="WormBaseParasite"/>
        </authorList>
    </citation>
    <scope>IDENTIFICATION</scope>
</reference>
<name>A0AC34QEM1_9BILA</name>
<protein>
    <submittedName>
        <fullName evidence="2">C3H1-type domain-containing protein</fullName>
    </submittedName>
</protein>
<proteinExistence type="predicted"/>
<evidence type="ECO:0000313" key="2">
    <source>
        <dbReference type="WBParaSite" id="JU765_v2.g15596.t1"/>
    </source>
</evidence>
<accession>A0AC34QEM1</accession>
<dbReference type="Proteomes" id="UP000887576">
    <property type="component" value="Unplaced"/>
</dbReference>
<evidence type="ECO:0000313" key="1">
    <source>
        <dbReference type="Proteomes" id="UP000887576"/>
    </source>
</evidence>
<sequence length="189" mass="21547">MDSSKTQDDSPAPRKHVTFHEEQIELLETLRVDREIRRTEYINNMLGDINPELNFAQLNAEEQSLPLLQFGALPSRLPSPRKTRFDKSKFRNSRELHSSNLKSSNFTSSVERPALCPIWLSAGECLNRENCRLAHGTNELLRLGPSQQTPSNFEPKTSFKTSIVDRVQKVFSKFKSSKGAGHYDLTKSK</sequence>